<protein>
    <recommendedName>
        <fullName evidence="2">LicD/FKTN/FKRP nucleotidyltransferase domain-containing protein</fullName>
    </recommendedName>
</protein>
<keyword evidence="1" id="KW-0472">Membrane</keyword>
<dbReference type="PANTHER" id="PTHR13627:SF32">
    <property type="entry name" value="AGAP006029-PA"/>
    <property type="match status" value="1"/>
</dbReference>
<dbReference type="RefSeq" id="XP_024345874.1">
    <property type="nucleotide sequence ID" value="XM_024499709.1"/>
</dbReference>
<evidence type="ECO:0000256" key="1">
    <source>
        <dbReference type="SAM" id="Phobius"/>
    </source>
</evidence>
<sequence>MKNEARHVPLFALNAVFWVVKVRLKSHFVNIELGEFALSSLSKVSKKIPGSLPCSKAQHLPSTRIYSICTSRQHTDDKIKKDSFSSIYTSSDHIQCVSNMPCNVYKVAIVLPVAVLLFLFAFYYHRVTHSSRVFEPPPSTHHYIVRPEEGSNPDYLLDLDSIPWPNVKRPNISNNLMVANLAPFDMKMSPGQYATLERLISQFEQVMISLKLQDQWFLGSGSLLGSLQHHDLIPWDDDADLCVHLRHRSRIQEALTNLQPEFGMFWHHNRDKLFFKPLEEGAKTDLNTIGSHAFFRRPWAWPFIDIFYYREIDAVRGQEFHERYHKFNMSDIFPLTYRPFGKRWYPAPRRPISFLRSYYSTKEQYCSSHSYSHALEKSVVPEYMDCRKLMERYAFVHRCPIPEEERGNTSLGLCDEHLVDGNGRSVHTIRTVLDPDEMSIPLYTVRHESFKCP</sequence>
<dbReference type="Pfam" id="PF04991">
    <property type="entry name" value="LicD"/>
    <property type="match status" value="1"/>
</dbReference>
<dbReference type="AlphaFoldDB" id="W6U0V6"/>
<dbReference type="EMBL" id="APAU02000222">
    <property type="protein sequence ID" value="EUB54678.1"/>
    <property type="molecule type" value="Genomic_DNA"/>
</dbReference>
<dbReference type="STRING" id="6210.W6U0V6"/>
<dbReference type="InterPro" id="IPR052613">
    <property type="entry name" value="LicD_transferase"/>
</dbReference>
<dbReference type="OrthoDB" id="419198at2759"/>
<keyword evidence="1" id="KW-0812">Transmembrane</keyword>
<keyword evidence="1" id="KW-1133">Transmembrane helix</keyword>
<feature type="domain" description="LicD/FKTN/FKRP nucleotidyltransferase" evidence="2">
    <location>
        <begin position="216"/>
        <end position="257"/>
    </location>
</feature>
<evidence type="ECO:0000313" key="3">
    <source>
        <dbReference type="EMBL" id="EUB54678.1"/>
    </source>
</evidence>
<keyword evidence="4" id="KW-1185">Reference proteome</keyword>
<dbReference type="GO" id="GO:0009100">
    <property type="term" value="P:glycoprotein metabolic process"/>
    <property type="evidence" value="ECO:0007669"/>
    <property type="project" value="UniProtKB-ARBA"/>
</dbReference>
<dbReference type="Proteomes" id="UP000019149">
    <property type="component" value="Unassembled WGS sequence"/>
</dbReference>
<accession>W6U0V6</accession>
<dbReference type="PANTHER" id="PTHR13627">
    <property type="entry name" value="FUKUTIN RELATED PROTEIN"/>
    <property type="match status" value="1"/>
</dbReference>
<reference evidence="3 4" key="1">
    <citation type="journal article" date="2013" name="Nat. Genet.">
        <title>The genome of the hydatid tapeworm Echinococcus granulosus.</title>
        <authorList>
            <person name="Zheng H."/>
            <person name="Zhang W."/>
            <person name="Zhang L."/>
            <person name="Zhang Z."/>
            <person name="Li J."/>
            <person name="Lu G."/>
            <person name="Zhu Y."/>
            <person name="Wang Y."/>
            <person name="Huang Y."/>
            <person name="Liu J."/>
            <person name="Kang H."/>
            <person name="Chen J."/>
            <person name="Wang L."/>
            <person name="Chen A."/>
            <person name="Yu S."/>
            <person name="Gao Z."/>
            <person name="Jin L."/>
            <person name="Gu W."/>
            <person name="Wang Z."/>
            <person name="Zhao L."/>
            <person name="Shi B."/>
            <person name="Wen H."/>
            <person name="Lin R."/>
            <person name="Jones M.K."/>
            <person name="Brejova B."/>
            <person name="Vinar T."/>
            <person name="Zhao G."/>
            <person name="McManus D.P."/>
            <person name="Chen Z."/>
            <person name="Zhou Y."/>
            <person name="Wang S."/>
        </authorList>
    </citation>
    <scope>NUCLEOTIDE SEQUENCE [LARGE SCALE GENOMIC DNA]</scope>
</reference>
<evidence type="ECO:0000259" key="2">
    <source>
        <dbReference type="Pfam" id="PF04991"/>
    </source>
</evidence>
<dbReference type="InterPro" id="IPR007074">
    <property type="entry name" value="LicD/FKTN/FKRP_NTP_transf"/>
</dbReference>
<proteinExistence type="predicted"/>
<dbReference type="CTD" id="36346175"/>
<feature type="transmembrane region" description="Helical" evidence="1">
    <location>
        <begin position="104"/>
        <end position="124"/>
    </location>
</feature>
<dbReference type="KEGG" id="egl:EGR_10460"/>
<comment type="caution">
    <text evidence="3">The sequence shown here is derived from an EMBL/GenBank/DDBJ whole genome shotgun (WGS) entry which is preliminary data.</text>
</comment>
<name>W6U0V6_ECHGR</name>
<evidence type="ECO:0000313" key="4">
    <source>
        <dbReference type="Proteomes" id="UP000019149"/>
    </source>
</evidence>
<gene>
    <name evidence="3" type="ORF">EGR_10460</name>
</gene>
<organism evidence="3 4">
    <name type="scientific">Echinococcus granulosus</name>
    <name type="common">Hydatid tapeworm</name>
    <dbReference type="NCBI Taxonomy" id="6210"/>
    <lineage>
        <taxon>Eukaryota</taxon>
        <taxon>Metazoa</taxon>
        <taxon>Spiralia</taxon>
        <taxon>Lophotrochozoa</taxon>
        <taxon>Platyhelminthes</taxon>
        <taxon>Cestoda</taxon>
        <taxon>Eucestoda</taxon>
        <taxon>Cyclophyllidea</taxon>
        <taxon>Taeniidae</taxon>
        <taxon>Echinococcus</taxon>
        <taxon>Echinococcus granulosus group</taxon>
    </lineage>
</organism>
<dbReference type="GeneID" id="36346175"/>